<dbReference type="AlphaFoldDB" id="A0A9Q0F916"/>
<dbReference type="Proteomes" id="UP001141552">
    <property type="component" value="Unassembled WGS sequence"/>
</dbReference>
<name>A0A9Q0F916_9ROSI</name>
<keyword evidence="3" id="KW-1185">Reference proteome</keyword>
<gene>
    <name evidence="2" type="ORF">Tsubulata_028717</name>
</gene>
<dbReference type="PANTHER" id="PTHR31286:SF99">
    <property type="entry name" value="DUF4283 DOMAIN-CONTAINING PROTEIN"/>
    <property type="match status" value="1"/>
</dbReference>
<proteinExistence type="predicted"/>
<evidence type="ECO:0008006" key="4">
    <source>
        <dbReference type="Google" id="ProtNLM"/>
    </source>
</evidence>
<evidence type="ECO:0000256" key="1">
    <source>
        <dbReference type="SAM" id="MobiDB-lite"/>
    </source>
</evidence>
<protein>
    <recommendedName>
        <fullName evidence="4">DUF4283 domain-containing protein</fullName>
    </recommendedName>
</protein>
<sequence>MECEEDYFKALAGGPWFIMGHALSVQPWDSSFRAAEGQISQAVIWARFGDFPPSWYNSEVLHALGSLVGGPMKVDENTKAALRGKFARVAVEVDLLKPLRGMVEFDDSEGLSTICYACGSVCHSMSSCPTQRTAAAADGASSSRPPPKPVSSSRFSVFNSPAFQATEVEEQPSPVSQQDAPSRPVVWEERPVVREERVPSDKHPVQKGVRIQAPEPMAPRPATEAARSQSAPRSSSAPRSWVPSAAAAATTTAPSSVPGFPPAQGLSKVSASPTKPPNLNLASRFSRTPEKEKKKQPVVLPLKKPSLKVSVSRKLSVHSEEGTAGARKLKGARSSGPPSGV</sequence>
<dbReference type="OrthoDB" id="786567at2759"/>
<feature type="compositionally biased region" description="Basic and acidic residues" evidence="1">
    <location>
        <begin position="186"/>
        <end position="204"/>
    </location>
</feature>
<evidence type="ECO:0000313" key="2">
    <source>
        <dbReference type="EMBL" id="KAJ4827179.1"/>
    </source>
</evidence>
<accession>A0A9Q0F916</accession>
<dbReference type="EMBL" id="JAKUCV010006471">
    <property type="protein sequence ID" value="KAJ4827179.1"/>
    <property type="molecule type" value="Genomic_DNA"/>
</dbReference>
<comment type="caution">
    <text evidence="2">The sequence shown here is derived from an EMBL/GenBank/DDBJ whole genome shotgun (WGS) entry which is preliminary data.</text>
</comment>
<feature type="compositionally biased region" description="Low complexity" evidence="1">
    <location>
        <begin position="225"/>
        <end position="258"/>
    </location>
</feature>
<dbReference type="InterPro" id="IPR040256">
    <property type="entry name" value="At4g02000-like"/>
</dbReference>
<dbReference type="PANTHER" id="PTHR31286">
    <property type="entry name" value="GLYCINE-RICH CELL WALL STRUCTURAL PROTEIN 1.8-LIKE"/>
    <property type="match status" value="1"/>
</dbReference>
<organism evidence="2 3">
    <name type="scientific">Turnera subulata</name>
    <dbReference type="NCBI Taxonomy" id="218843"/>
    <lineage>
        <taxon>Eukaryota</taxon>
        <taxon>Viridiplantae</taxon>
        <taxon>Streptophyta</taxon>
        <taxon>Embryophyta</taxon>
        <taxon>Tracheophyta</taxon>
        <taxon>Spermatophyta</taxon>
        <taxon>Magnoliopsida</taxon>
        <taxon>eudicotyledons</taxon>
        <taxon>Gunneridae</taxon>
        <taxon>Pentapetalae</taxon>
        <taxon>rosids</taxon>
        <taxon>fabids</taxon>
        <taxon>Malpighiales</taxon>
        <taxon>Passifloraceae</taxon>
        <taxon>Turnera</taxon>
    </lineage>
</organism>
<evidence type="ECO:0000313" key="3">
    <source>
        <dbReference type="Proteomes" id="UP001141552"/>
    </source>
</evidence>
<reference evidence="2" key="2">
    <citation type="journal article" date="2023" name="Plants (Basel)">
        <title>Annotation of the Turnera subulata (Passifloraceae) Draft Genome Reveals the S-Locus Evolved after the Divergence of Turneroideae from Passifloroideae in a Stepwise Manner.</title>
        <authorList>
            <person name="Henning P.M."/>
            <person name="Roalson E.H."/>
            <person name="Mir W."/>
            <person name="McCubbin A.G."/>
            <person name="Shore J.S."/>
        </authorList>
    </citation>
    <scope>NUCLEOTIDE SEQUENCE</scope>
    <source>
        <strain evidence="2">F60SS</strain>
    </source>
</reference>
<reference evidence="2" key="1">
    <citation type="submission" date="2022-02" db="EMBL/GenBank/DDBJ databases">
        <authorList>
            <person name="Henning P.M."/>
            <person name="McCubbin A.G."/>
            <person name="Shore J.S."/>
        </authorList>
    </citation>
    <scope>NUCLEOTIDE SEQUENCE</scope>
    <source>
        <strain evidence="2">F60SS</strain>
        <tissue evidence="2">Leaves</tissue>
    </source>
</reference>
<feature type="region of interest" description="Disordered" evidence="1">
    <location>
        <begin position="166"/>
        <end position="341"/>
    </location>
</feature>
<feature type="compositionally biased region" description="Low complexity" evidence="1">
    <location>
        <begin position="297"/>
        <end position="314"/>
    </location>
</feature>